<feature type="region of interest" description="Disordered" evidence="1">
    <location>
        <begin position="1"/>
        <end position="33"/>
    </location>
</feature>
<protein>
    <submittedName>
        <fullName evidence="2">Uncharacterized protein</fullName>
    </submittedName>
</protein>
<dbReference type="EMBL" id="OX459937">
    <property type="protein sequence ID" value="CAI9152687.1"/>
    <property type="molecule type" value="Genomic_DNA"/>
</dbReference>
<name>A0ABN8XTH4_RANTA</name>
<evidence type="ECO:0000313" key="2">
    <source>
        <dbReference type="EMBL" id="CAI9152687.1"/>
    </source>
</evidence>
<evidence type="ECO:0000313" key="3">
    <source>
        <dbReference type="Proteomes" id="UP001176941"/>
    </source>
</evidence>
<dbReference type="Proteomes" id="UP001176941">
    <property type="component" value="Chromosome 1"/>
</dbReference>
<accession>A0ABN8XTH4</accession>
<sequence>MADAGCVRPRTRQSQRLGRTEGCPLASAGGPGPGSPSCICRVLGPLPGQLPPTGPRLPGGLLTAPLCVLRGSLQPPPSPPQRGLCKFPRETSHMCVHCEPPAFAVSALVVVEGRVVTALACALWPPGLHAPGGTGRVPHALFECLPCHMCP</sequence>
<proteinExistence type="predicted"/>
<organism evidence="2 3">
    <name type="scientific">Rangifer tarandus platyrhynchus</name>
    <name type="common">Svalbard reindeer</name>
    <dbReference type="NCBI Taxonomy" id="3082113"/>
    <lineage>
        <taxon>Eukaryota</taxon>
        <taxon>Metazoa</taxon>
        <taxon>Chordata</taxon>
        <taxon>Craniata</taxon>
        <taxon>Vertebrata</taxon>
        <taxon>Euteleostomi</taxon>
        <taxon>Mammalia</taxon>
        <taxon>Eutheria</taxon>
        <taxon>Laurasiatheria</taxon>
        <taxon>Artiodactyla</taxon>
        <taxon>Ruminantia</taxon>
        <taxon>Pecora</taxon>
        <taxon>Cervidae</taxon>
        <taxon>Odocoileinae</taxon>
        <taxon>Rangifer</taxon>
    </lineage>
</organism>
<evidence type="ECO:0000256" key="1">
    <source>
        <dbReference type="SAM" id="MobiDB-lite"/>
    </source>
</evidence>
<keyword evidence="3" id="KW-1185">Reference proteome</keyword>
<reference evidence="2" key="1">
    <citation type="submission" date="2023-04" db="EMBL/GenBank/DDBJ databases">
        <authorList>
            <consortium name="ELIXIR-Norway"/>
        </authorList>
    </citation>
    <scope>NUCLEOTIDE SEQUENCE [LARGE SCALE GENOMIC DNA]</scope>
</reference>
<gene>
    <name evidence="2" type="ORF">MRATA1EN1_LOCUS1649</name>
</gene>